<sequence>MFSKRKKLACKKNSDGGRIKKTRLVDVFLFSSPKKQTWPREQDLLPVSKSYKVNTSHKTPQLSARQDCRRERITYLYRSALIKGRVTRDLNQGQVASERVSDLTLRKSKQTSVEIVADKSARM</sequence>
<name>A0AAV4ESJ8_9GAST</name>
<gene>
    <name evidence="1" type="ORF">ElyMa_005490700</name>
</gene>
<evidence type="ECO:0000313" key="1">
    <source>
        <dbReference type="EMBL" id="GFR63754.1"/>
    </source>
</evidence>
<reference evidence="1 2" key="1">
    <citation type="journal article" date="2021" name="Elife">
        <title>Chloroplast acquisition without the gene transfer in kleptoplastic sea slugs, Plakobranchus ocellatus.</title>
        <authorList>
            <person name="Maeda T."/>
            <person name="Takahashi S."/>
            <person name="Yoshida T."/>
            <person name="Shimamura S."/>
            <person name="Takaki Y."/>
            <person name="Nagai Y."/>
            <person name="Toyoda A."/>
            <person name="Suzuki Y."/>
            <person name="Arimoto A."/>
            <person name="Ishii H."/>
            <person name="Satoh N."/>
            <person name="Nishiyama T."/>
            <person name="Hasebe M."/>
            <person name="Maruyama T."/>
            <person name="Minagawa J."/>
            <person name="Obokata J."/>
            <person name="Shigenobu S."/>
        </authorList>
    </citation>
    <scope>NUCLEOTIDE SEQUENCE [LARGE SCALE GENOMIC DNA]</scope>
</reference>
<dbReference type="Proteomes" id="UP000762676">
    <property type="component" value="Unassembled WGS sequence"/>
</dbReference>
<accession>A0AAV4ESJ8</accession>
<organism evidence="1 2">
    <name type="scientific">Elysia marginata</name>
    <dbReference type="NCBI Taxonomy" id="1093978"/>
    <lineage>
        <taxon>Eukaryota</taxon>
        <taxon>Metazoa</taxon>
        <taxon>Spiralia</taxon>
        <taxon>Lophotrochozoa</taxon>
        <taxon>Mollusca</taxon>
        <taxon>Gastropoda</taxon>
        <taxon>Heterobranchia</taxon>
        <taxon>Euthyneura</taxon>
        <taxon>Panpulmonata</taxon>
        <taxon>Sacoglossa</taxon>
        <taxon>Placobranchoidea</taxon>
        <taxon>Plakobranchidae</taxon>
        <taxon>Elysia</taxon>
    </lineage>
</organism>
<proteinExistence type="predicted"/>
<dbReference type="EMBL" id="BMAT01010946">
    <property type="protein sequence ID" value="GFR63754.1"/>
    <property type="molecule type" value="Genomic_DNA"/>
</dbReference>
<keyword evidence="2" id="KW-1185">Reference proteome</keyword>
<protein>
    <submittedName>
        <fullName evidence="1">Uncharacterized protein</fullName>
    </submittedName>
</protein>
<comment type="caution">
    <text evidence="1">The sequence shown here is derived from an EMBL/GenBank/DDBJ whole genome shotgun (WGS) entry which is preliminary data.</text>
</comment>
<evidence type="ECO:0000313" key="2">
    <source>
        <dbReference type="Proteomes" id="UP000762676"/>
    </source>
</evidence>
<dbReference type="AlphaFoldDB" id="A0AAV4ESJ8"/>